<protein>
    <recommendedName>
        <fullName evidence="4">SMP-30/Gluconolactonase/LRE-like region domain-containing protein</fullName>
    </recommendedName>
</protein>
<feature type="chain" id="PRO_5012115074" description="SMP-30/Gluconolactonase/LRE-like region domain-containing protein" evidence="1">
    <location>
        <begin position="19"/>
        <end position="335"/>
    </location>
</feature>
<dbReference type="SUPFAM" id="SSF63829">
    <property type="entry name" value="Calcium-dependent phosphotriesterase"/>
    <property type="match status" value="1"/>
</dbReference>
<dbReference type="Proteomes" id="UP000184499">
    <property type="component" value="Unassembled WGS sequence"/>
</dbReference>
<evidence type="ECO:0000256" key="1">
    <source>
        <dbReference type="SAM" id="SignalP"/>
    </source>
</evidence>
<dbReference type="GeneID" id="93570904"/>
<keyword evidence="1" id="KW-0732">Signal</keyword>
<gene>
    <name evidence="2" type="ORF">ASPBRDRAFT_132228</name>
</gene>
<keyword evidence="3" id="KW-1185">Reference proteome</keyword>
<name>A0A1L9UBH8_ASPBC</name>
<dbReference type="Gene3D" id="2.120.10.30">
    <property type="entry name" value="TolB, C-terminal domain"/>
    <property type="match status" value="1"/>
</dbReference>
<sequence length="335" mass="35293">MHLSTLFLTFLTLSPALSQPTSPITVTQLYNFSTPTDIENGAIDPVSNTLLITTFTDARLYAVDLNVPHPTAHLLTSFYPNATAITGIAPIGHGKFAITGGVRGSYHYDNETIYTIDFGAYKANATASLATKAVAHLPQAIMLNGLASLPRRPTTVLAADSRVGCIFRIDTLTGLSDTVVQSEALSAPANSSTLIGINGLKTRGEYVYYTNTALGTFGRVKISDDGIAVPGKGGKVEVEVLATLTGELEGYNLDDFDFDDQGTAYVAMAGASGRAIGRIGAHGGKVEVLFTQVILGPTSVHVVEKKGMRTRLYITTNGATLDGVSYSGQVVEAVL</sequence>
<organism evidence="2 3">
    <name type="scientific">Aspergillus brasiliensis (strain CBS 101740 / IMI 381727 / IBT 21946)</name>
    <dbReference type="NCBI Taxonomy" id="767769"/>
    <lineage>
        <taxon>Eukaryota</taxon>
        <taxon>Fungi</taxon>
        <taxon>Dikarya</taxon>
        <taxon>Ascomycota</taxon>
        <taxon>Pezizomycotina</taxon>
        <taxon>Eurotiomycetes</taxon>
        <taxon>Eurotiomycetidae</taxon>
        <taxon>Eurotiales</taxon>
        <taxon>Aspergillaceae</taxon>
        <taxon>Aspergillus</taxon>
        <taxon>Aspergillus subgen. Circumdati</taxon>
    </lineage>
</organism>
<evidence type="ECO:0000313" key="2">
    <source>
        <dbReference type="EMBL" id="OJJ68903.1"/>
    </source>
</evidence>
<dbReference type="STRING" id="767769.A0A1L9UBH8"/>
<dbReference type="InterPro" id="IPR052998">
    <property type="entry name" value="Hetero-Diels-Alderase-like"/>
</dbReference>
<accession>A0A1L9UBH8</accession>
<dbReference type="OrthoDB" id="9977941at2759"/>
<dbReference type="AlphaFoldDB" id="A0A1L9UBH8"/>
<dbReference type="VEuPathDB" id="FungiDB:ASPBRDRAFT_132228"/>
<dbReference type="PANTHER" id="PTHR42060">
    <property type="entry name" value="NHL REPEAT-CONTAINING PROTEIN-RELATED"/>
    <property type="match status" value="1"/>
</dbReference>
<dbReference type="InterPro" id="IPR011042">
    <property type="entry name" value="6-blade_b-propeller_TolB-like"/>
</dbReference>
<proteinExistence type="predicted"/>
<evidence type="ECO:0000313" key="3">
    <source>
        <dbReference type="Proteomes" id="UP000184499"/>
    </source>
</evidence>
<evidence type="ECO:0008006" key="4">
    <source>
        <dbReference type="Google" id="ProtNLM"/>
    </source>
</evidence>
<dbReference type="OMA" id="YKANATA"/>
<dbReference type="EMBL" id="KV878689">
    <property type="protein sequence ID" value="OJJ68903.1"/>
    <property type="molecule type" value="Genomic_DNA"/>
</dbReference>
<reference evidence="3" key="1">
    <citation type="journal article" date="2017" name="Genome Biol.">
        <title>Comparative genomics reveals high biological diversity and specific adaptations in the industrially and medically important fungal genus Aspergillus.</title>
        <authorList>
            <person name="de Vries R.P."/>
            <person name="Riley R."/>
            <person name="Wiebenga A."/>
            <person name="Aguilar-Osorio G."/>
            <person name="Amillis S."/>
            <person name="Uchima C.A."/>
            <person name="Anderluh G."/>
            <person name="Asadollahi M."/>
            <person name="Askin M."/>
            <person name="Barry K."/>
            <person name="Battaglia E."/>
            <person name="Bayram O."/>
            <person name="Benocci T."/>
            <person name="Braus-Stromeyer S.A."/>
            <person name="Caldana C."/>
            <person name="Canovas D."/>
            <person name="Cerqueira G.C."/>
            <person name="Chen F."/>
            <person name="Chen W."/>
            <person name="Choi C."/>
            <person name="Clum A."/>
            <person name="Dos Santos R.A."/>
            <person name="Damasio A.R."/>
            <person name="Diallinas G."/>
            <person name="Emri T."/>
            <person name="Fekete E."/>
            <person name="Flipphi M."/>
            <person name="Freyberg S."/>
            <person name="Gallo A."/>
            <person name="Gournas C."/>
            <person name="Habgood R."/>
            <person name="Hainaut M."/>
            <person name="Harispe M.L."/>
            <person name="Henrissat B."/>
            <person name="Hilden K.S."/>
            <person name="Hope R."/>
            <person name="Hossain A."/>
            <person name="Karabika E."/>
            <person name="Karaffa L."/>
            <person name="Karanyi Z."/>
            <person name="Krasevec N."/>
            <person name="Kuo A."/>
            <person name="Kusch H."/>
            <person name="LaButti K."/>
            <person name="Lagendijk E.L."/>
            <person name="Lapidus A."/>
            <person name="Levasseur A."/>
            <person name="Lindquist E."/>
            <person name="Lipzen A."/>
            <person name="Logrieco A.F."/>
            <person name="MacCabe A."/>
            <person name="Maekelae M.R."/>
            <person name="Malavazi I."/>
            <person name="Melin P."/>
            <person name="Meyer V."/>
            <person name="Mielnichuk N."/>
            <person name="Miskei M."/>
            <person name="Molnar A.P."/>
            <person name="Mule G."/>
            <person name="Ngan C.Y."/>
            <person name="Orejas M."/>
            <person name="Orosz E."/>
            <person name="Ouedraogo J.P."/>
            <person name="Overkamp K.M."/>
            <person name="Park H.-S."/>
            <person name="Perrone G."/>
            <person name="Piumi F."/>
            <person name="Punt P.J."/>
            <person name="Ram A.F."/>
            <person name="Ramon A."/>
            <person name="Rauscher S."/>
            <person name="Record E."/>
            <person name="Riano-Pachon D.M."/>
            <person name="Robert V."/>
            <person name="Roehrig J."/>
            <person name="Ruller R."/>
            <person name="Salamov A."/>
            <person name="Salih N.S."/>
            <person name="Samson R.A."/>
            <person name="Sandor E."/>
            <person name="Sanguinetti M."/>
            <person name="Schuetze T."/>
            <person name="Sepcic K."/>
            <person name="Shelest E."/>
            <person name="Sherlock G."/>
            <person name="Sophianopoulou V."/>
            <person name="Squina F.M."/>
            <person name="Sun H."/>
            <person name="Susca A."/>
            <person name="Todd R.B."/>
            <person name="Tsang A."/>
            <person name="Unkles S.E."/>
            <person name="van de Wiele N."/>
            <person name="van Rossen-Uffink D."/>
            <person name="Oliveira J.V."/>
            <person name="Vesth T.C."/>
            <person name="Visser J."/>
            <person name="Yu J.-H."/>
            <person name="Zhou M."/>
            <person name="Andersen M.R."/>
            <person name="Archer D.B."/>
            <person name="Baker S.E."/>
            <person name="Benoit I."/>
            <person name="Brakhage A.A."/>
            <person name="Braus G.H."/>
            <person name="Fischer R."/>
            <person name="Frisvad J.C."/>
            <person name="Goldman G.H."/>
            <person name="Houbraken J."/>
            <person name="Oakley B."/>
            <person name="Pocsi I."/>
            <person name="Scazzocchio C."/>
            <person name="Seiboth B."/>
            <person name="vanKuyk P.A."/>
            <person name="Wortman J."/>
            <person name="Dyer P.S."/>
            <person name="Grigoriev I.V."/>
        </authorList>
    </citation>
    <scope>NUCLEOTIDE SEQUENCE [LARGE SCALE GENOMIC DNA]</scope>
    <source>
        <strain evidence="3">CBS 101740 / IMI 381727 / IBT 21946</strain>
    </source>
</reference>
<feature type="signal peptide" evidence="1">
    <location>
        <begin position="1"/>
        <end position="18"/>
    </location>
</feature>
<dbReference type="PANTHER" id="PTHR42060:SF1">
    <property type="entry name" value="NHL REPEAT-CONTAINING PROTEIN"/>
    <property type="match status" value="1"/>
</dbReference>
<dbReference type="RefSeq" id="XP_067476152.1">
    <property type="nucleotide sequence ID" value="XM_067618416.1"/>
</dbReference>